<keyword evidence="1" id="KW-0812">Transmembrane</keyword>
<dbReference type="EMBL" id="PNHK01000003">
    <property type="protein sequence ID" value="PMD05182.1"/>
    <property type="molecule type" value="Genomic_DNA"/>
</dbReference>
<comment type="caution">
    <text evidence="2">The sequence shown here is derived from an EMBL/GenBank/DDBJ whole genome shotgun (WGS) entry which is preliminary data.</text>
</comment>
<organism evidence="2 3">
    <name type="scientific">Brevibacterium paucivorans</name>
    <dbReference type="NCBI Taxonomy" id="170994"/>
    <lineage>
        <taxon>Bacteria</taxon>
        <taxon>Bacillati</taxon>
        <taxon>Actinomycetota</taxon>
        <taxon>Actinomycetes</taxon>
        <taxon>Micrococcales</taxon>
        <taxon>Brevibacteriaceae</taxon>
        <taxon>Brevibacterium</taxon>
    </lineage>
</organism>
<feature type="transmembrane region" description="Helical" evidence="1">
    <location>
        <begin position="129"/>
        <end position="153"/>
    </location>
</feature>
<feature type="transmembrane region" description="Helical" evidence="1">
    <location>
        <begin position="173"/>
        <end position="193"/>
    </location>
</feature>
<dbReference type="OrthoDB" id="9812349at2"/>
<evidence type="ECO:0000313" key="3">
    <source>
        <dbReference type="Proteomes" id="UP000235598"/>
    </source>
</evidence>
<sequence length="210" mass="22930">MTSSRTLLEQTMSQYNYGYPQATPYPQPQAQPYVNVPQGFGYPGPDGTVPLNQPWYGIGFMEANKRFFKKYVRFNGFASRGEYWWSYLGIMLISLIPGTIFAIGYIMVFAGIIGAAASASYDGSGAGGSVAAGFGMILLFVGGGLTSVVSLAIMLPSLGATIRRLHDAGYSGWWYLLAFVPFGSIVVLVFLFMPTNPEKWQADWFDTSEG</sequence>
<keyword evidence="1" id="KW-1133">Transmembrane helix</keyword>
<dbReference type="RefSeq" id="WP_102239123.1">
    <property type="nucleotide sequence ID" value="NZ_PNHK01000003.1"/>
</dbReference>
<dbReference type="PANTHER" id="PTHR34980:SF2">
    <property type="entry name" value="INNER MEMBRANE PROTEIN YHAH-RELATED"/>
    <property type="match status" value="1"/>
</dbReference>
<dbReference type="Proteomes" id="UP000235598">
    <property type="component" value="Unassembled WGS sequence"/>
</dbReference>
<evidence type="ECO:0000256" key="1">
    <source>
        <dbReference type="SAM" id="Phobius"/>
    </source>
</evidence>
<evidence type="ECO:0000313" key="2">
    <source>
        <dbReference type="EMBL" id="PMD05182.1"/>
    </source>
</evidence>
<dbReference type="AlphaFoldDB" id="A0A2N6VM04"/>
<gene>
    <name evidence="2" type="ORF">CJ199_08845</name>
</gene>
<keyword evidence="1" id="KW-0472">Membrane</keyword>
<dbReference type="InterPro" id="IPR008523">
    <property type="entry name" value="DUF805"/>
</dbReference>
<dbReference type="PANTHER" id="PTHR34980">
    <property type="entry name" value="INNER MEMBRANE PROTEIN-RELATED-RELATED"/>
    <property type="match status" value="1"/>
</dbReference>
<protein>
    <submittedName>
        <fullName evidence="2">DUF805 domain-containing protein</fullName>
    </submittedName>
</protein>
<accession>A0A2N6VM04</accession>
<reference evidence="2 3" key="1">
    <citation type="submission" date="2017-09" db="EMBL/GenBank/DDBJ databases">
        <title>Bacterial strain isolated from the female urinary microbiota.</title>
        <authorList>
            <person name="Thomas-White K."/>
            <person name="Kumar N."/>
            <person name="Forster S."/>
            <person name="Putonti C."/>
            <person name="Lawley T."/>
            <person name="Wolfe A.J."/>
        </authorList>
    </citation>
    <scope>NUCLEOTIDE SEQUENCE [LARGE SCALE GENOMIC DNA]</scope>
    <source>
        <strain evidence="2 3">UMB1301</strain>
    </source>
</reference>
<dbReference type="Pfam" id="PF05656">
    <property type="entry name" value="DUF805"/>
    <property type="match status" value="1"/>
</dbReference>
<name>A0A2N6VM04_9MICO</name>
<proteinExistence type="predicted"/>
<feature type="transmembrane region" description="Helical" evidence="1">
    <location>
        <begin position="84"/>
        <end position="117"/>
    </location>
</feature>
<dbReference type="GO" id="GO:0005886">
    <property type="term" value="C:plasma membrane"/>
    <property type="evidence" value="ECO:0007669"/>
    <property type="project" value="TreeGrafter"/>
</dbReference>